<dbReference type="InterPro" id="IPR025540">
    <property type="entry name" value="FlK"/>
</dbReference>
<dbReference type="Proteomes" id="UP000198959">
    <property type="component" value="Unassembled WGS sequence"/>
</dbReference>
<dbReference type="AlphaFoldDB" id="A0A1C6THP7"/>
<protein>
    <submittedName>
        <fullName evidence="3">Thioesterase superfamily</fullName>
    </submittedName>
</protein>
<dbReference type="InterPro" id="IPR029069">
    <property type="entry name" value="HotDog_dom_sf"/>
</dbReference>
<dbReference type="PIRSF" id="PIRSF014972">
    <property type="entry name" value="FlK"/>
    <property type="match status" value="1"/>
</dbReference>
<feature type="domain" description="Fluoroacetyl-CoA-specific thioesterase-like" evidence="2">
    <location>
        <begin position="36"/>
        <end position="114"/>
    </location>
</feature>
<dbReference type="Gene3D" id="3.10.129.10">
    <property type="entry name" value="Hotdog Thioesterase"/>
    <property type="match status" value="1"/>
</dbReference>
<dbReference type="Pfam" id="PF22636">
    <property type="entry name" value="FlK"/>
    <property type="match status" value="1"/>
</dbReference>
<evidence type="ECO:0000259" key="2">
    <source>
        <dbReference type="Pfam" id="PF22636"/>
    </source>
</evidence>
<gene>
    <name evidence="3" type="ORF">GA0074692_6119</name>
</gene>
<dbReference type="OrthoDB" id="6902891at2"/>
<dbReference type="PANTHER" id="PTHR36934:SF1">
    <property type="entry name" value="THIOESTERASE DOMAIN-CONTAINING PROTEIN"/>
    <property type="match status" value="1"/>
</dbReference>
<evidence type="ECO:0000256" key="1">
    <source>
        <dbReference type="PIRSR" id="PIRSR014972-1"/>
    </source>
</evidence>
<organism evidence="3 4">
    <name type="scientific">Micromonospora pallida</name>
    <dbReference type="NCBI Taxonomy" id="145854"/>
    <lineage>
        <taxon>Bacteria</taxon>
        <taxon>Bacillati</taxon>
        <taxon>Actinomycetota</taxon>
        <taxon>Actinomycetes</taxon>
        <taxon>Micromonosporales</taxon>
        <taxon>Micromonosporaceae</taxon>
        <taxon>Micromonospora</taxon>
    </lineage>
</organism>
<name>A0A1C6THP7_9ACTN</name>
<dbReference type="InterPro" id="IPR054485">
    <property type="entry name" value="FlK-like_dom"/>
</dbReference>
<dbReference type="STRING" id="145854.GA0074692_6119"/>
<proteinExistence type="predicted"/>
<accession>A0A1C6THP7</accession>
<evidence type="ECO:0000313" key="4">
    <source>
        <dbReference type="Proteomes" id="UP000198959"/>
    </source>
</evidence>
<keyword evidence="4" id="KW-1185">Reference proteome</keyword>
<dbReference type="PANTHER" id="PTHR36934">
    <property type="entry name" value="BLR0278 PROTEIN"/>
    <property type="match status" value="1"/>
</dbReference>
<sequence length="131" mass="14576">MKETLRLGLAHTMRYTVPENRTVPHLLPESPDFAARPEVLATGYLVGIIEWACIEALHGHLDEGELTLGTHVKLSHLAPTVPGSTVTVEVRLVEVDGRSLFFEVDASDEHAVIDRDRFEARLARQNEAARQ</sequence>
<feature type="active site" evidence="1">
    <location>
        <position position="50"/>
    </location>
</feature>
<feature type="active site" evidence="1">
    <location>
        <position position="76"/>
    </location>
</feature>
<feature type="active site" evidence="1">
    <location>
        <position position="42"/>
    </location>
</feature>
<evidence type="ECO:0000313" key="3">
    <source>
        <dbReference type="EMBL" id="SCL41055.1"/>
    </source>
</evidence>
<reference evidence="4" key="1">
    <citation type="submission" date="2016-06" db="EMBL/GenBank/DDBJ databases">
        <authorList>
            <person name="Varghese N."/>
            <person name="Submissions Spin"/>
        </authorList>
    </citation>
    <scope>NUCLEOTIDE SEQUENCE [LARGE SCALE GENOMIC DNA]</scope>
    <source>
        <strain evidence="4">DSM 43817</strain>
    </source>
</reference>
<dbReference type="EMBL" id="FMHW01000002">
    <property type="protein sequence ID" value="SCL41055.1"/>
    <property type="molecule type" value="Genomic_DNA"/>
</dbReference>
<dbReference type="SUPFAM" id="SSF54637">
    <property type="entry name" value="Thioesterase/thiol ester dehydrase-isomerase"/>
    <property type="match status" value="1"/>
</dbReference>
<dbReference type="CDD" id="cd03440">
    <property type="entry name" value="hot_dog"/>
    <property type="match status" value="1"/>
</dbReference>